<keyword evidence="4" id="KW-1185">Reference proteome</keyword>
<dbReference type="AlphaFoldDB" id="A0A9W9FVU8"/>
<feature type="compositionally biased region" description="Low complexity" evidence="1">
    <location>
        <begin position="33"/>
        <end position="49"/>
    </location>
</feature>
<accession>A0A9W9FVU8</accession>
<dbReference type="InterPro" id="IPR057227">
    <property type="entry name" value="DUF7905"/>
</dbReference>
<organism evidence="3 4">
    <name type="scientific">Penicillium angulare</name>
    <dbReference type="NCBI Taxonomy" id="116970"/>
    <lineage>
        <taxon>Eukaryota</taxon>
        <taxon>Fungi</taxon>
        <taxon>Dikarya</taxon>
        <taxon>Ascomycota</taxon>
        <taxon>Pezizomycotina</taxon>
        <taxon>Eurotiomycetes</taxon>
        <taxon>Eurotiomycetidae</taxon>
        <taxon>Eurotiales</taxon>
        <taxon>Aspergillaceae</taxon>
        <taxon>Penicillium</taxon>
    </lineage>
</organism>
<sequence length="759" mass="86037">MEWENIAAQGWALPGYGNEKENKKENEKENENETGATSTPNKPTTTATSQSLVSPTAPYTITNQYTIREERSPLGPHLSRRTGEVVTLESVPEGRRRFLRTVERGPRASQPLGASQAQRKWQEGHESDAVVRLPIGAPNIQRLIQGDTKLLELATNLSHSDGREKLLDKISQSTGTFIKQEPDRCLRIWGDTDRVARAKNLLLDLINRFNDKPENLAADARGHWLKIHPPATTEVVEQKARIEKAIKDAESELREEPELGQFNTKLMFLWPQDGPTPQESFGDKLEALDTIRKAFKVHVYLQKDVDDCISVCGNKETDMAFIAAQLREKWKAAVAKADIRIKAYLVELPKGSTVQSQVKMVKKESFALPVLHKPVPRSSPTTRNEEEKITRFHEKNDRTLLESFQKALSKAHFFAGYLRMRIHFGSFVMDHYRKPNDGESMYSFEEFQDMIMNERAIGRLVPGLKLSGEDLLSRCLSAGSLLESTSPLSTLSGIKTTIPTYSANFEFSGETESRFRLEVDFKHRSLELEQHRHRWFKAHEDEAGNPRRLVLQVGVIDFARCDWQGDIELFEPLHGDEIQVNLTEFLKTVRFDNRIRVHGMTLAPRRKVLFDPKAPVASFIEKASVQLKIKGTSYILEVARFDRYTRNSAGRGWAASPTVTWGATLFEPNWDVVLGGGLNMEGNDLKRPEKYMGHFRSFFPSRAKMSSDNEEGGFWDLIGLVDKVSELLRATKDVREGASSDLDKDTTPELLDVELGMLF</sequence>
<name>A0A9W9FVU8_9EURO</name>
<evidence type="ECO:0000256" key="1">
    <source>
        <dbReference type="SAM" id="MobiDB-lite"/>
    </source>
</evidence>
<proteinExistence type="predicted"/>
<feature type="compositionally biased region" description="Basic and acidic residues" evidence="1">
    <location>
        <begin position="18"/>
        <end position="31"/>
    </location>
</feature>
<evidence type="ECO:0000313" key="4">
    <source>
        <dbReference type="Proteomes" id="UP001149165"/>
    </source>
</evidence>
<reference evidence="3" key="2">
    <citation type="journal article" date="2023" name="IMA Fungus">
        <title>Comparative genomic study of the Penicillium genus elucidates a diverse pangenome and 15 lateral gene transfer events.</title>
        <authorList>
            <person name="Petersen C."/>
            <person name="Sorensen T."/>
            <person name="Nielsen M.R."/>
            <person name="Sondergaard T.E."/>
            <person name="Sorensen J.L."/>
            <person name="Fitzpatrick D.A."/>
            <person name="Frisvad J.C."/>
            <person name="Nielsen K.L."/>
        </authorList>
    </citation>
    <scope>NUCLEOTIDE SEQUENCE</scope>
    <source>
        <strain evidence="3">IBT 30069</strain>
    </source>
</reference>
<dbReference type="OrthoDB" id="4739136at2759"/>
<evidence type="ECO:0000313" key="3">
    <source>
        <dbReference type="EMBL" id="KAJ5107410.1"/>
    </source>
</evidence>
<dbReference type="Pfam" id="PF25482">
    <property type="entry name" value="DUF7905"/>
    <property type="match status" value="1"/>
</dbReference>
<dbReference type="Proteomes" id="UP001149165">
    <property type="component" value="Unassembled WGS sequence"/>
</dbReference>
<evidence type="ECO:0000259" key="2">
    <source>
        <dbReference type="Pfam" id="PF25482"/>
    </source>
</evidence>
<feature type="domain" description="DUF7905" evidence="2">
    <location>
        <begin position="386"/>
        <end position="680"/>
    </location>
</feature>
<feature type="region of interest" description="Disordered" evidence="1">
    <location>
        <begin position="1"/>
        <end position="90"/>
    </location>
</feature>
<comment type="caution">
    <text evidence="3">The sequence shown here is derived from an EMBL/GenBank/DDBJ whole genome shotgun (WGS) entry which is preliminary data.</text>
</comment>
<reference evidence="3" key="1">
    <citation type="submission" date="2022-11" db="EMBL/GenBank/DDBJ databases">
        <authorList>
            <person name="Petersen C."/>
        </authorList>
    </citation>
    <scope>NUCLEOTIDE SEQUENCE</scope>
    <source>
        <strain evidence="3">IBT 30069</strain>
    </source>
</reference>
<gene>
    <name evidence="3" type="ORF">N7456_004085</name>
</gene>
<dbReference type="EMBL" id="JAPQKH010000003">
    <property type="protein sequence ID" value="KAJ5107410.1"/>
    <property type="molecule type" value="Genomic_DNA"/>
</dbReference>
<feature type="compositionally biased region" description="Polar residues" evidence="1">
    <location>
        <begin position="50"/>
        <end position="66"/>
    </location>
</feature>
<protein>
    <recommendedName>
        <fullName evidence="2">DUF7905 domain-containing protein</fullName>
    </recommendedName>
</protein>